<protein>
    <submittedName>
        <fullName evidence="1">Uncharacterized protein</fullName>
    </submittedName>
</protein>
<evidence type="ECO:0000313" key="2">
    <source>
        <dbReference type="Proteomes" id="UP000827872"/>
    </source>
</evidence>
<dbReference type="EMBL" id="CM037617">
    <property type="protein sequence ID" value="KAH8004829.1"/>
    <property type="molecule type" value="Genomic_DNA"/>
</dbReference>
<keyword evidence="2" id="KW-1185">Reference proteome</keyword>
<gene>
    <name evidence="1" type="ORF">K3G42_020107</name>
</gene>
<dbReference type="Proteomes" id="UP000827872">
    <property type="component" value="Linkage Group LG04"/>
</dbReference>
<reference evidence="1" key="1">
    <citation type="submission" date="2021-08" db="EMBL/GenBank/DDBJ databases">
        <title>The first chromosome-level gecko genome reveals the dynamic sex chromosomes of Neotropical dwarf geckos (Sphaerodactylidae: Sphaerodactylus).</title>
        <authorList>
            <person name="Pinto B.J."/>
            <person name="Keating S.E."/>
            <person name="Gamble T."/>
        </authorList>
    </citation>
    <scope>NUCLEOTIDE SEQUENCE</scope>
    <source>
        <strain evidence="1">TG3544</strain>
    </source>
</reference>
<sequence length="217" mass="25208">MNPVKMMVVHKHHLFWIGFLGFCVECFVQDQKNNTLIFTKENTIRNCTCPDDIGNTDCDYSLANLICNCKTVLPNTIDKTYYNNLTIWFTDTVMLGMLLNFTAVYDLKLSLCVSIPLSIEYLTIWGLRRLQIKMKHNGQLQEQNLTIFSRCDNDVPCKGRQIITYISVLHTSLFNSYSPLKSYSVENISNITDHFPSLPYSDNFFTTNKRYVITFIY</sequence>
<comment type="caution">
    <text evidence="1">The sequence shown here is derived from an EMBL/GenBank/DDBJ whole genome shotgun (WGS) entry which is preliminary data.</text>
</comment>
<name>A0ACB8FHM7_9SAUR</name>
<proteinExistence type="predicted"/>
<evidence type="ECO:0000313" key="1">
    <source>
        <dbReference type="EMBL" id="KAH8004829.1"/>
    </source>
</evidence>
<accession>A0ACB8FHM7</accession>
<organism evidence="1 2">
    <name type="scientific">Sphaerodactylus townsendi</name>
    <dbReference type="NCBI Taxonomy" id="933632"/>
    <lineage>
        <taxon>Eukaryota</taxon>
        <taxon>Metazoa</taxon>
        <taxon>Chordata</taxon>
        <taxon>Craniata</taxon>
        <taxon>Vertebrata</taxon>
        <taxon>Euteleostomi</taxon>
        <taxon>Lepidosauria</taxon>
        <taxon>Squamata</taxon>
        <taxon>Bifurcata</taxon>
        <taxon>Gekkota</taxon>
        <taxon>Sphaerodactylidae</taxon>
        <taxon>Sphaerodactylus</taxon>
    </lineage>
</organism>